<dbReference type="InterPro" id="IPR002125">
    <property type="entry name" value="CMP_dCMP_dom"/>
</dbReference>
<dbReference type="CDD" id="cd01285">
    <property type="entry name" value="nucleoside_deaminase"/>
    <property type="match status" value="1"/>
</dbReference>
<accession>R9S3A6</accession>
<dbReference type="PROSITE" id="PS51747">
    <property type="entry name" value="CYT_DCMP_DEAMINASES_2"/>
    <property type="match status" value="1"/>
</dbReference>
<evidence type="ECO:0000313" key="4">
    <source>
        <dbReference type="EMBL" id="AGN11297.1"/>
    </source>
</evidence>
<dbReference type="AlphaFoldDB" id="R9S3A6"/>
<dbReference type="eggNOG" id="COG0590">
    <property type="taxonomic scope" value="Bacteria"/>
</dbReference>
<dbReference type="HOGENOM" id="CLU_956127_0_0_6"/>
<dbReference type="GO" id="GO:0008270">
    <property type="term" value="F:zinc ion binding"/>
    <property type="evidence" value="ECO:0007669"/>
    <property type="project" value="InterPro"/>
</dbReference>
<feature type="domain" description="CMP/dCMP-type deaminase" evidence="3">
    <location>
        <begin position="66"/>
        <end position="200"/>
    </location>
</feature>
<sequence length="291" mass="33148">MFFRRITMASVVFVFSCSTANLDVKEKHDILFSQSGVLGEENNLSSINNAKENANSYEIEKRQEIDDIYLLLAMSVVYKNWQSVNVLKENRRGHNIGGVLVGPDLKPIFWARNARHATKNASQHAEVRIVSSYLMCPGTPSYLANNYTLYSSLEPCLMCTGMLSLTRLDRAVFAQKDTGYGDVDKRLLLDTSNIGGYSPYPNVVQLQSHSSGWTNELNAAYKSWKLLDRKNISITDWLLSDNAEIHFRKSEQRLLNYRSEYENEDILSAAINYLQLVTVEFEKDLSKFCPE</sequence>
<keyword evidence="5" id="KW-1185">Reference proteome</keyword>
<dbReference type="KEGG" id="saga:M5M_05832"/>
<proteinExistence type="predicted"/>
<dbReference type="InterPro" id="IPR016193">
    <property type="entry name" value="Cytidine_deaminase-like"/>
</dbReference>
<dbReference type="GO" id="GO:0002100">
    <property type="term" value="P:tRNA wobble adenosine to inosine editing"/>
    <property type="evidence" value="ECO:0007669"/>
    <property type="project" value="TreeGrafter"/>
</dbReference>
<reference evidence="4 5" key="1">
    <citation type="journal article" date="2013" name="Genome Announc.">
        <title>Complete genome sequence of Simiduia agarivorans SA1(T), a marine bacterium able to degrade a variety of polysaccharides.</title>
        <authorList>
            <person name="Lin S.Y."/>
            <person name="Shieh W.Y."/>
            <person name="Chen J.S."/>
            <person name="Tang S.L."/>
        </authorList>
    </citation>
    <scope>NUCLEOTIDE SEQUENCE [LARGE SCALE GENOMIC DNA]</scope>
    <source>
        <strain evidence="5">DSM 21679 / JCM 13881 / BCRC 17597 / SA1</strain>
    </source>
</reference>
<dbReference type="STRING" id="1117647.M5M_05832"/>
<evidence type="ECO:0000313" key="5">
    <source>
        <dbReference type="Proteomes" id="UP000000466"/>
    </source>
</evidence>
<dbReference type="Pfam" id="PF00383">
    <property type="entry name" value="dCMP_cyt_deam_1"/>
    <property type="match status" value="1"/>
</dbReference>
<dbReference type="PROSITE" id="PS51257">
    <property type="entry name" value="PROKAR_LIPOPROTEIN"/>
    <property type="match status" value="1"/>
</dbReference>
<dbReference type="Gene3D" id="3.40.140.10">
    <property type="entry name" value="Cytidine Deaminase, domain 2"/>
    <property type="match status" value="1"/>
</dbReference>
<gene>
    <name evidence="4" type="ordered locus">M5M_05832</name>
</gene>
<dbReference type="PROSITE" id="PS00903">
    <property type="entry name" value="CYT_DCMP_DEAMINASES_1"/>
    <property type="match status" value="1"/>
</dbReference>
<dbReference type="SUPFAM" id="SSF53927">
    <property type="entry name" value="Cytidine deaminase-like"/>
    <property type="match status" value="1"/>
</dbReference>
<keyword evidence="2" id="KW-0862">Zinc</keyword>
<dbReference type="EMBL" id="CP003746">
    <property type="protein sequence ID" value="AGN11297.1"/>
    <property type="molecule type" value="Genomic_DNA"/>
</dbReference>
<keyword evidence="1" id="KW-0479">Metal-binding</keyword>
<evidence type="ECO:0000256" key="1">
    <source>
        <dbReference type="ARBA" id="ARBA00022723"/>
    </source>
</evidence>
<evidence type="ECO:0000259" key="3">
    <source>
        <dbReference type="PROSITE" id="PS51747"/>
    </source>
</evidence>
<dbReference type="Proteomes" id="UP000000466">
    <property type="component" value="Chromosome"/>
</dbReference>
<dbReference type="InterPro" id="IPR016192">
    <property type="entry name" value="APOBEC/CMP_deaminase_Zn-bd"/>
</dbReference>
<dbReference type="PANTHER" id="PTHR11079:SF202">
    <property type="entry name" value="TRNA-SPECIFIC ADENOSINE DEAMINASE"/>
    <property type="match status" value="1"/>
</dbReference>
<evidence type="ECO:0000256" key="2">
    <source>
        <dbReference type="ARBA" id="ARBA00022833"/>
    </source>
</evidence>
<dbReference type="GO" id="GO:0052717">
    <property type="term" value="F:tRNA-specific adenosine-34 deaminase activity"/>
    <property type="evidence" value="ECO:0007669"/>
    <property type="project" value="TreeGrafter"/>
</dbReference>
<protein>
    <submittedName>
        <fullName evidence="4">Cytosine deaminase</fullName>
    </submittedName>
</protein>
<organism evidence="4 5">
    <name type="scientific">Simiduia agarivorans (strain DSM 21679 / JCM 13881 / BCRC 17597 / SA1)</name>
    <dbReference type="NCBI Taxonomy" id="1117647"/>
    <lineage>
        <taxon>Bacteria</taxon>
        <taxon>Pseudomonadati</taxon>
        <taxon>Pseudomonadota</taxon>
        <taxon>Gammaproteobacteria</taxon>
        <taxon>Cellvibrionales</taxon>
        <taxon>Cellvibrionaceae</taxon>
        <taxon>Simiduia</taxon>
    </lineage>
</organism>
<dbReference type="PANTHER" id="PTHR11079">
    <property type="entry name" value="CYTOSINE DEAMINASE FAMILY MEMBER"/>
    <property type="match status" value="1"/>
</dbReference>
<name>R9S3A6_SIMAS</name>